<accession>A0A2S6EZ60</accession>
<dbReference type="Gene3D" id="3.30.360.10">
    <property type="entry name" value="Dihydrodipicolinate Reductase, domain 2"/>
    <property type="match status" value="1"/>
</dbReference>
<evidence type="ECO:0000313" key="5">
    <source>
        <dbReference type="Proteomes" id="UP000239239"/>
    </source>
</evidence>
<dbReference type="InterPro" id="IPR051168">
    <property type="entry name" value="AASS"/>
</dbReference>
<reference evidence="4 5" key="1">
    <citation type="submission" date="2018-02" db="EMBL/GenBank/DDBJ databases">
        <title>Draft genome sequences of four Legionella pneumophila clinical strains isolated in Ontario.</title>
        <authorList>
            <person name="Fortuna A."/>
            <person name="Ramnarine R."/>
            <person name="Li A."/>
            <person name="Frantz C."/>
            <person name="Mallo G."/>
        </authorList>
    </citation>
    <scope>NUCLEOTIDE SEQUENCE [LARGE SCALE GENOMIC DNA]</scope>
    <source>
        <strain evidence="4 5">LG61</strain>
    </source>
</reference>
<proteinExistence type="predicted"/>
<dbReference type="SUPFAM" id="SSF51735">
    <property type="entry name" value="NAD(P)-binding Rossmann-fold domains"/>
    <property type="match status" value="1"/>
</dbReference>
<sequence length="378" mass="41708">MIICVGLSSFTKEKDCMYNVMITGAGKIGSLIACLLADSESYQVHLADLEFNGSDVTRLLTALPEIKTVALDVKDEQSTQAYLQKHNIIAVISSLPYFLNTHVARAAKAAKAHYFDLTEDTSVTEAVKAIAENAETAFVPQCGLAPGFISIAANSLMQEFEQCHHARLRVGALPQRANNALHYSLTWSTDGVINEYGNPCYGIEGGKDVVMAPLEGLESIQIDGCEYEAFNTSGGLGSLAELYAGKVQSMNYKTMRYPGHCKKMRFLMNDLRLNEDRGTLKRILENAIPKTYQDIVIVYVTVEGIKQGELTEKSYVKKIYPEVIRDLEWSAIQVSTASGVCAVVDLVLGQGNEYKGLILQEKFKLSHVLENRFGKYYA</sequence>
<dbReference type="EMBL" id="PQWY01000011">
    <property type="protein sequence ID" value="PPK30462.1"/>
    <property type="molecule type" value="Genomic_DNA"/>
</dbReference>
<evidence type="ECO:0000259" key="2">
    <source>
        <dbReference type="Pfam" id="PF03435"/>
    </source>
</evidence>
<dbReference type="PANTHER" id="PTHR11133:SF22">
    <property type="entry name" value="ALPHA-AMINOADIPIC SEMIALDEHYDE SYNTHASE, MITOCHONDRIAL"/>
    <property type="match status" value="1"/>
</dbReference>
<evidence type="ECO:0000259" key="3">
    <source>
        <dbReference type="Pfam" id="PF16653"/>
    </source>
</evidence>
<organism evidence="4 5">
    <name type="scientific">Legionella pneumophila</name>
    <dbReference type="NCBI Taxonomy" id="446"/>
    <lineage>
        <taxon>Bacteria</taxon>
        <taxon>Pseudomonadati</taxon>
        <taxon>Pseudomonadota</taxon>
        <taxon>Gammaproteobacteria</taxon>
        <taxon>Legionellales</taxon>
        <taxon>Legionellaceae</taxon>
        <taxon>Legionella</taxon>
    </lineage>
</organism>
<evidence type="ECO:0000256" key="1">
    <source>
        <dbReference type="ARBA" id="ARBA00023002"/>
    </source>
</evidence>
<dbReference type="AlphaFoldDB" id="A0A2S6EZ60"/>
<dbReference type="InterPro" id="IPR032095">
    <property type="entry name" value="Sacchrp_dh-like_C"/>
</dbReference>
<gene>
    <name evidence="4" type="ORF">C3928_06760</name>
</gene>
<dbReference type="Gene3D" id="3.40.50.720">
    <property type="entry name" value="NAD(P)-binding Rossmann-like Domain"/>
    <property type="match status" value="1"/>
</dbReference>
<dbReference type="PANTHER" id="PTHR11133">
    <property type="entry name" value="SACCHAROPINE DEHYDROGENASE"/>
    <property type="match status" value="1"/>
</dbReference>
<dbReference type="GO" id="GO:0016491">
    <property type="term" value="F:oxidoreductase activity"/>
    <property type="evidence" value="ECO:0007669"/>
    <property type="project" value="UniProtKB-KW"/>
</dbReference>
<feature type="domain" description="Saccharopine dehydrogenase-like C-terminal" evidence="3">
    <location>
        <begin position="143"/>
        <end position="363"/>
    </location>
</feature>
<protein>
    <submittedName>
        <fullName evidence="4">Saccharopine dehydrogenase</fullName>
    </submittedName>
</protein>
<dbReference type="InterPro" id="IPR005097">
    <property type="entry name" value="Sacchrp_dh_NADP-bd"/>
</dbReference>
<feature type="domain" description="Saccharopine dehydrogenase NADP binding" evidence="2">
    <location>
        <begin position="20"/>
        <end position="135"/>
    </location>
</feature>
<comment type="caution">
    <text evidence="4">The sequence shown here is derived from an EMBL/GenBank/DDBJ whole genome shotgun (WGS) entry which is preliminary data.</text>
</comment>
<dbReference type="SUPFAM" id="SSF55347">
    <property type="entry name" value="Glyceraldehyde-3-phosphate dehydrogenase-like, C-terminal domain"/>
    <property type="match status" value="1"/>
</dbReference>
<dbReference type="Proteomes" id="UP000239239">
    <property type="component" value="Unassembled WGS sequence"/>
</dbReference>
<dbReference type="Pfam" id="PF16653">
    <property type="entry name" value="Sacchrp_dh_C"/>
    <property type="match status" value="1"/>
</dbReference>
<dbReference type="OrthoDB" id="9769367at2"/>
<dbReference type="Pfam" id="PF03435">
    <property type="entry name" value="Sacchrp_dh_NADP"/>
    <property type="match status" value="1"/>
</dbReference>
<dbReference type="InterPro" id="IPR036291">
    <property type="entry name" value="NAD(P)-bd_dom_sf"/>
</dbReference>
<keyword evidence="1" id="KW-0560">Oxidoreductase</keyword>
<name>A0A2S6EZ60_LEGPN</name>
<evidence type="ECO:0000313" key="4">
    <source>
        <dbReference type="EMBL" id="PPK30462.1"/>
    </source>
</evidence>